<keyword evidence="2" id="KW-0472">Membrane</keyword>
<dbReference type="RefSeq" id="XP_046116799.1">
    <property type="nucleotide sequence ID" value="XM_046265177.1"/>
</dbReference>
<evidence type="ECO:0000256" key="2">
    <source>
        <dbReference type="RuleBase" id="RU363103"/>
    </source>
</evidence>
<dbReference type="AlphaFoldDB" id="A0A9P7ZJQ5"/>
<dbReference type="EMBL" id="MU251260">
    <property type="protein sequence ID" value="KAG9252875.1"/>
    <property type="molecule type" value="Genomic_DNA"/>
</dbReference>
<proteinExistence type="inferred from homology"/>
<keyword evidence="2" id="KW-0999">Mitochondrion inner membrane</keyword>
<gene>
    <name evidence="3" type="ORF">F5Z01DRAFT_675674</name>
</gene>
<organism evidence="3 4">
    <name type="scientific">Emericellopsis atlantica</name>
    <dbReference type="NCBI Taxonomy" id="2614577"/>
    <lineage>
        <taxon>Eukaryota</taxon>
        <taxon>Fungi</taxon>
        <taxon>Dikarya</taxon>
        <taxon>Ascomycota</taxon>
        <taxon>Pezizomycotina</taxon>
        <taxon>Sordariomycetes</taxon>
        <taxon>Hypocreomycetidae</taxon>
        <taxon>Hypocreales</taxon>
        <taxon>Bionectriaceae</taxon>
        <taxon>Emericellopsis</taxon>
    </lineage>
</organism>
<sequence length="136" mass="15533">MSTITRTLRNLRKVGFKDYVMQMVYIGDTKAGTLIGTDRAGNKFFENNEELPLRTRWVEYAKHDYDAAQIEPGWHAWMSYLVDKPPVGDKLLQTGGRPFEPTMPKPNFTMTPGAFKTYSTTKSKLTPWQPVAAQRS</sequence>
<keyword evidence="4" id="KW-1185">Reference proteome</keyword>
<evidence type="ECO:0000313" key="4">
    <source>
        <dbReference type="Proteomes" id="UP000887229"/>
    </source>
</evidence>
<dbReference type="GeneID" id="70296080"/>
<comment type="subcellular location">
    <subcellularLocation>
        <location evidence="2">Mitochondrion inner membrane</location>
        <topology evidence="2">Peripheral membrane protein</topology>
        <orientation evidence="2">Matrix side</orientation>
    </subcellularLocation>
</comment>
<comment type="function">
    <text evidence="2">Accessory subunit of the mitochondrial membrane respiratory chain NADH dehydrogenase (Complex I), that is believed not to be involved in catalysis. Complex I functions in the transfer of electrons from NADH to the respiratory chain. The immediate electron acceptor for the enzyme is believed to be ubiquinone.</text>
</comment>
<keyword evidence="2" id="KW-0813">Transport</keyword>
<name>A0A9P7ZJQ5_9HYPO</name>
<dbReference type="GO" id="GO:0006979">
    <property type="term" value="P:response to oxidative stress"/>
    <property type="evidence" value="ECO:0007669"/>
    <property type="project" value="TreeGrafter"/>
</dbReference>
<accession>A0A9P7ZJQ5</accession>
<dbReference type="PANTHER" id="PTHR12910">
    <property type="entry name" value="NADH-UBIQUINONE OXIDOREDUCTASE SUBUNIT B17.2"/>
    <property type="match status" value="1"/>
</dbReference>
<dbReference type="Proteomes" id="UP000887229">
    <property type="component" value="Unassembled WGS sequence"/>
</dbReference>
<keyword evidence="2" id="KW-0496">Mitochondrion</keyword>
<dbReference type="OrthoDB" id="274641at2759"/>
<comment type="similarity">
    <text evidence="1 2">Belongs to the complex I NDUFA12 subunit family.</text>
</comment>
<dbReference type="Pfam" id="PF05071">
    <property type="entry name" value="NDUFA12"/>
    <property type="match status" value="1"/>
</dbReference>
<dbReference type="GO" id="GO:0045271">
    <property type="term" value="C:respiratory chain complex I"/>
    <property type="evidence" value="ECO:0007669"/>
    <property type="project" value="InterPro"/>
</dbReference>
<dbReference type="PANTHER" id="PTHR12910:SF2">
    <property type="entry name" value="NADH DEHYDROGENASE [UBIQUINONE] 1 ALPHA SUBCOMPLEX SUBUNIT 12"/>
    <property type="match status" value="1"/>
</dbReference>
<dbReference type="GO" id="GO:0005743">
    <property type="term" value="C:mitochondrial inner membrane"/>
    <property type="evidence" value="ECO:0007669"/>
    <property type="project" value="UniProtKB-SubCell"/>
</dbReference>
<protein>
    <recommendedName>
        <fullName evidence="2">NADH dehydrogenase [ubiquinone] 1 alpha subcomplex subunit</fullName>
    </recommendedName>
</protein>
<keyword evidence="3" id="KW-0830">Ubiquinone</keyword>
<keyword evidence="2" id="KW-0679">Respiratory chain</keyword>
<reference evidence="3" key="1">
    <citation type="journal article" date="2021" name="IMA Fungus">
        <title>Genomic characterization of three marine fungi, including Emericellopsis atlantica sp. nov. with signatures of a generalist lifestyle and marine biomass degradation.</title>
        <authorList>
            <person name="Hagestad O.C."/>
            <person name="Hou L."/>
            <person name="Andersen J.H."/>
            <person name="Hansen E.H."/>
            <person name="Altermark B."/>
            <person name="Li C."/>
            <person name="Kuhnert E."/>
            <person name="Cox R.J."/>
            <person name="Crous P.W."/>
            <person name="Spatafora J.W."/>
            <person name="Lail K."/>
            <person name="Amirebrahimi M."/>
            <person name="Lipzen A."/>
            <person name="Pangilinan J."/>
            <person name="Andreopoulos W."/>
            <person name="Hayes R.D."/>
            <person name="Ng V."/>
            <person name="Grigoriev I.V."/>
            <person name="Jackson S.A."/>
            <person name="Sutton T.D.S."/>
            <person name="Dobson A.D.W."/>
            <person name="Rama T."/>
        </authorList>
    </citation>
    <scope>NUCLEOTIDE SEQUENCE</scope>
    <source>
        <strain evidence="3">TS7</strain>
    </source>
</reference>
<keyword evidence="2" id="KW-0249">Electron transport</keyword>
<evidence type="ECO:0000256" key="1">
    <source>
        <dbReference type="ARBA" id="ARBA00007355"/>
    </source>
</evidence>
<comment type="caution">
    <text evidence="3">The sequence shown here is derived from an EMBL/GenBank/DDBJ whole genome shotgun (WGS) entry which is preliminary data.</text>
</comment>
<dbReference type="InterPro" id="IPR007763">
    <property type="entry name" value="NDUFA12"/>
</dbReference>
<evidence type="ECO:0000313" key="3">
    <source>
        <dbReference type="EMBL" id="KAG9252875.1"/>
    </source>
</evidence>